<feature type="compositionally biased region" description="Polar residues" evidence="1">
    <location>
        <begin position="102"/>
        <end position="112"/>
    </location>
</feature>
<proteinExistence type="predicted"/>
<gene>
    <name evidence="2" type="ORF">EVAR_78934_1</name>
</gene>
<protein>
    <submittedName>
        <fullName evidence="2">Uncharacterized protein</fullName>
    </submittedName>
</protein>
<organism evidence="2 3">
    <name type="scientific">Eumeta variegata</name>
    <name type="common">Bagworm moth</name>
    <name type="synonym">Eumeta japonica</name>
    <dbReference type="NCBI Taxonomy" id="151549"/>
    <lineage>
        <taxon>Eukaryota</taxon>
        <taxon>Metazoa</taxon>
        <taxon>Ecdysozoa</taxon>
        <taxon>Arthropoda</taxon>
        <taxon>Hexapoda</taxon>
        <taxon>Insecta</taxon>
        <taxon>Pterygota</taxon>
        <taxon>Neoptera</taxon>
        <taxon>Endopterygota</taxon>
        <taxon>Lepidoptera</taxon>
        <taxon>Glossata</taxon>
        <taxon>Ditrysia</taxon>
        <taxon>Tineoidea</taxon>
        <taxon>Psychidae</taxon>
        <taxon>Oiketicinae</taxon>
        <taxon>Eumeta</taxon>
    </lineage>
</organism>
<dbReference type="EMBL" id="BGZK01000119">
    <property type="protein sequence ID" value="GBP20555.1"/>
    <property type="molecule type" value="Genomic_DNA"/>
</dbReference>
<dbReference type="Proteomes" id="UP000299102">
    <property type="component" value="Unassembled WGS sequence"/>
</dbReference>
<feature type="region of interest" description="Disordered" evidence="1">
    <location>
        <begin position="102"/>
        <end position="128"/>
    </location>
</feature>
<evidence type="ECO:0000256" key="1">
    <source>
        <dbReference type="SAM" id="MobiDB-lite"/>
    </source>
</evidence>
<reference evidence="2 3" key="1">
    <citation type="journal article" date="2019" name="Commun. Biol.">
        <title>The bagworm genome reveals a unique fibroin gene that provides high tensile strength.</title>
        <authorList>
            <person name="Kono N."/>
            <person name="Nakamura H."/>
            <person name="Ohtoshi R."/>
            <person name="Tomita M."/>
            <person name="Numata K."/>
            <person name="Arakawa K."/>
        </authorList>
    </citation>
    <scope>NUCLEOTIDE SEQUENCE [LARGE SCALE GENOMIC DNA]</scope>
</reference>
<sequence length="249" mass="27531">MAHHRLPLPYDGDRRKRQSSIAIVLADGFRKHRVGCRRSRWQPYRSVSVALTKPSTFLDAIVRHFARVAMVAPPPTAINLPITSCSFHDLRPWATRDQQWPTTVTVGSSSEMPTHRETSSSRSPLEDFSSPDLVLRAVCPLPLQLIDSMNFTGCSSCPEIRCNESERRISYFLFSVSPGAYNSAHGNVLIVIITTDGVCAATRQTMGDCFDSGARVATGSVNVRKVSFVSTFVHSRRETGEALMNADFG</sequence>
<dbReference type="AlphaFoldDB" id="A0A4C1U2H1"/>
<comment type="caution">
    <text evidence="2">The sequence shown here is derived from an EMBL/GenBank/DDBJ whole genome shotgun (WGS) entry which is preliminary data.</text>
</comment>
<evidence type="ECO:0000313" key="2">
    <source>
        <dbReference type="EMBL" id="GBP20555.1"/>
    </source>
</evidence>
<evidence type="ECO:0000313" key="3">
    <source>
        <dbReference type="Proteomes" id="UP000299102"/>
    </source>
</evidence>
<keyword evidence="3" id="KW-1185">Reference proteome</keyword>
<name>A0A4C1U2H1_EUMVA</name>
<accession>A0A4C1U2H1</accession>